<evidence type="ECO:0000256" key="2">
    <source>
        <dbReference type="SAM" id="SignalP"/>
    </source>
</evidence>
<keyword evidence="2" id="KW-0732">Signal</keyword>
<keyword evidence="4" id="KW-1185">Reference proteome</keyword>
<evidence type="ECO:0000313" key="3">
    <source>
        <dbReference type="EMBL" id="TDR41705.1"/>
    </source>
</evidence>
<dbReference type="OrthoDB" id="5296580at2"/>
<dbReference type="EMBL" id="SNZH01000010">
    <property type="protein sequence ID" value="TDR41705.1"/>
    <property type="molecule type" value="Genomic_DNA"/>
</dbReference>
<reference evidence="3 4" key="1">
    <citation type="submission" date="2019-03" db="EMBL/GenBank/DDBJ databases">
        <title>Genomic Encyclopedia of Type Strains, Phase IV (KMG-IV): sequencing the most valuable type-strain genomes for metagenomic binning, comparative biology and taxonomic classification.</title>
        <authorList>
            <person name="Goeker M."/>
        </authorList>
    </citation>
    <scope>NUCLEOTIDE SEQUENCE [LARGE SCALE GENOMIC DNA]</scope>
    <source>
        <strain evidence="3 4">DSM 21667</strain>
    </source>
</reference>
<dbReference type="InterPro" id="IPR007446">
    <property type="entry name" value="PilP"/>
</dbReference>
<feature type="chain" id="PRO_5020727277" evidence="2">
    <location>
        <begin position="18"/>
        <end position="179"/>
    </location>
</feature>
<evidence type="ECO:0000256" key="1">
    <source>
        <dbReference type="SAM" id="MobiDB-lite"/>
    </source>
</evidence>
<dbReference type="PIRSF" id="PIRSF016481">
    <property type="entry name" value="Pilus_assembly_PilP"/>
    <property type="match status" value="1"/>
</dbReference>
<name>A0A4R6YTY4_9GAMM</name>
<feature type="region of interest" description="Disordered" evidence="1">
    <location>
        <begin position="60"/>
        <end position="93"/>
    </location>
</feature>
<comment type="caution">
    <text evidence="3">The sequence shown here is derived from an EMBL/GenBank/DDBJ whole genome shotgun (WGS) entry which is preliminary data.</text>
</comment>
<dbReference type="Gene3D" id="2.30.30.830">
    <property type="match status" value="1"/>
</dbReference>
<gene>
    <name evidence="3" type="ORF">DFR29_110188</name>
</gene>
<dbReference type="PROSITE" id="PS51257">
    <property type="entry name" value="PROKAR_LIPOPROTEIN"/>
    <property type="match status" value="1"/>
</dbReference>
<dbReference type="Pfam" id="PF04351">
    <property type="entry name" value="PilP"/>
    <property type="match status" value="1"/>
</dbReference>
<dbReference type="Proteomes" id="UP000295293">
    <property type="component" value="Unassembled WGS sequence"/>
</dbReference>
<proteinExistence type="predicted"/>
<organism evidence="3 4">
    <name type="scientific">Tahibacter aquaticus</name>
    <dbReference type="NCBI Taxonomy" id="520092"/>
    <lineage>
        <taxon>Bacteria</taxon>
        <taxon>Pseudomonadati</taxon>
        <taxon>Pseudomonadota</taxon>
        <taxon>Gammaproteobacteria</taxon>
        <taxon>Lysobacterales</taxon>
        <taxon>Rhodanobacteraceae</taxon>
        <taxon>Tahibacter</taxon>
    </lineage>
</organism>
<dbReference type="RefSeq" id="WP_133819778.1">
    <property type="nucleotide sequence ID" value="NZ_SNZH01000010.1"/>
</dbReference>
<accession>A0A4R6YTY4</accession>
<evidence type="ECO:0000313" key="4">
    <source>
        <dbReference type="Proteomes" id="UP000295293"/>
    </source>
</evidence>
<dbReference type="AlphaFoldDB" id="A0A4R6YTY4"/>
<feature type="signal peptide" evidence="2">
    <location>
        <begin position="1"/>
        <end position="17"/>
    </location>
</feature>
<protein>
    <submittedName>
        <fullName evidence="3">Type IV pilus assembly protein PilP</fullName>
    </submittedName>
</protein>
<sequence length="179" mass="19242">MRLRTFVVPLLAMLVLAGCTAGRRDLEDWVAAEKAKKGAPIDPLPVVKTFETFEYKAQDTGGADLRDPFSPSAEEARQEIAEGGANGPTPDKGRTKELLEAFPLDGLAMVGTLGIGTAIEGLVKDPDGVVHRVHENNYLGQNYGRVTLIAEDRIELVELVPNGAGGWMERQASMALGEK</sequence>